<sequence>MAQSLVMSDALLRRVSLLVALSASVFAEIQPGQMSAKALKAALDDAEIDYKQCSELSDVKKRKACLLERAESEKLEAKQSAVASVDAIWGAADTTGDGALSLDELMTFYRKGKDATEEDPLEGMLKGGFSGYDGDGDGLVSLAEARSAARKDPEMVSMAMGMMKGRLGKPEL</sequence>
<dbReference type="Gene3D" id="1.10.238.10">
    <property type="entry name" value="EF-hand"/>
    <property type="match status" value="1"/>
</dbReference>
<feature type="domain" description="EF-hand" evidence="2">
    <location>
        <begin position="80"/>
        <end position="115"/>
    </location>
</feature>
<proteinExistence type="predicted"/>
<dbReference type="SUPFAM" id="SSF47473">
    <property type="entry name" value="EF-hand"/>
    <property type="match status" value="1"/>
</dbReference>
<evidence type="ECO:0000256" key="1">
    <source>
        <dbReference type="SAM" id="SignalP"/>
    </source>
</evidence>
<keyword evidence="1" id="KW-0732">Signal</keyword>
<dbReference type="InterPro" id="IPR002048">
    <property type="entry name" value="EF_hand_dom"/>
</dbReference>
<organism evidence="3">
    <name type="scientific">Alexandrium catenella</name>
    <name type="common">Red tide dinoflagellate</name>
    <name type="synonym">Gonyaulax catenella</name>
    <dbReference type="NCBI Taxonomy" id="2925"/>
    <lineage>
        <taxon>Eukaryota</taxon>
        <taxon>Sar</taxon>
        <taxon>Alveolata</taxon>
        <taxon>Dinophyceae</taxon>
        <taxon>Gonyaulacales</taxon>
        <taxon>Pyrocystaceae</taxon>
        <taxon>Alexandrium</taxon>
    </lineage>
</organism>
<feature type="signal peptide" evidence="1">
    <location>
        <begin position="1"/>
        <end position="27"/>
    </location>
</feature>
<accession>A0A7S1QV53</accession>
<dbReference type="AlphaFoldDB" id="A0A7S1QV53"/>
<dbReference type="PROSITE" id="PS50222">
    <property type="entry name" value="EF_HAND_2"/>
    <property type="match status" value="1"/>
</dbReference>
<dbReference type="InterPro" id="IPR011992">
    <property type="entry name" value="EF-hand-dom_pair"/>
</dbReference>
<evidence type="ECO:0000313" key="3">
    <source>
        <dbReference type="EMBL" id="CAD9149253.1"/>
    </source>
</evidence>
<name>A0A7S1QV53_ALECA</name>
<feature type="chain" id="PRO_5030873409" description="EF-hand domain-containing protein" evidence="1">
    <location>
        <begin position="28"/>
        <end position="172"/>
    </location>
</feature>
<dbReference type="GO" id="GO:0005509">
    <property type="term" value="F:calcium ion binding"/>
    <property type="evidence" value="ECO:0007669"/>
    <property type="project" value="InterPro"/>
</dbReference>
<evidence type="ECO:0000259" key="2">
    <source>
        <dbReference type="PROSITE" id="PS50222"/>
    </source>
</evidence>
<reference evidence="3" key="1">
    <citation type="submission" date="2021-01" db="EMBL/GenBank/DDBJ databases">
        <authorList>
            <person name="Corre E."/>
            <person name="Pelletier E."/>
            <person name="Niang G."/>
            <person name="Scheremetjew M."/>
            <person name="Finn R."/>
            <person name="Kale V."/>
            <person name="Holt S."/>
            <person name="Cochrane G."/>
            <person name="Meng A."/>
            <person name="Brown T."/>
            <person name="Cohen L."/>
        </authorList>
    </citation>
    <scope>NUCLEOTIDE SEQUENCE</scope>
    <source>
        <strain evidence="3">OF101</strain>
    </source>
</reference>
<gene>
    <name evidence="3" type="ORF">ACAT0790_LOCUS30954</name>
</gene>
<protein>
    <recommendedName>
        <fullName evidence="2">EF-hand domain-containing protein</fullName>
    </recommendedName>
</protein>
<dbReference type="EMBL" id="HBGE01051252">
    <property type="protein sequence ID" value="CAD9149253.1"/>
    <property type="molecule type" value="Transcribed_RNA"/>
</dbReference>